<evidence type="ECO:0000313" key="9">
    <source>
        <dbReference type="EMBL" id="QDU44433.1"/>
    </source>
</evidence>
<keyword evidence="1 4" id="KW-0349">Heme</keyword>
<keyword evidence="2 4" id="KW-0479">Metal-binding</keyword>
<dbReference type="InterPro" id="IPR011444">
    <property type="entry name" value="DUF1549"/>
</dbReference>
<evidence type="ECO:0000256" key="6">
    <source>
        <dbReference type="SAM" id="MobiDB-lite"/>
    </source>
</evidence>
<keyword evidence="7" id="KW-0732">Signal</keyword>
<evidence type="ECO:0000256" key="2">
    <source>
        <dbReference type="ARBA" id="ARBA00022723"/>
    </source>
</evidence>
<dbReference type="KEGG" id="sdyn:Mal52_29140"/>
<dbReference type="InterPro" id="IPR022655">
    <property type="entry name" value="DUF1553"/>
</dbReference>
<dbReference type="Pfam" id="PF07635">
    <property type="entry name" value="PSCyt1"/>
    <property type="match status" value="1"/>
</dbReference>
<feature type="signal peptide" evidence="7">
    <location>
        <begin position="1"/>
        <end position="27"/>
    </location>
</feature>
<feature type="chain" id="PRO_5021895470" evidence="7">
    <location>
        <begin position="28"/>
        <end position="923"/>
    </location>
</feature>
<keyword evidence="10" id="KW-1185">Reference proteome</keyword>
<dbReference type="RefSeq" id="WP_145376794.1">
    <property type="nucleotide sequence ID" value="NZ_CP036276.1"/>
</dbReference>
<evidence type="ECO:0000256" key="5">
    <source>
        <dbReference type="SAM" id="Coils"/>
    </source>
</evidence>
<dbReference type="SUPFAM" id="SSF46626">
    <property type="entry name" value="Cytochrome c"/>
    <property type="match status" value="1"/>
</dbReference>
<proteinExistence type="predicted"/>
<organism evidence="9 10">
    <name type="scientific">Symmachiella dynata</name>
    <dbReference type="NCBI Taxonomy" id="2527995"/>
    <lineage>
        <taxon>Bacteria</taxon>
        <taxon>Pseudomonadati</taxon>
        <taxon>Planctomycetota</taxon>
        <taxon>Planctomycetia</taxon>
        <taxon>Planctomycetales</taxon>
        <taxon>Planctomycetaceae</taxon>
        <taxon>Symmachiella</taxon>
    </lineage>
</organism>
<protein>
    <submittedName>
        <fullName evidence="9">Planctomycete cytochrome C</fullName>
    </submittedName>
</protein>
<evidence type="ECO:0000256" key="1">
    <source>
        <dbReference type="ARBA" id="ARBA00022617"/>
    </source>
</evidence>
<dbReference type="EMBL" id="CP036276">
    <property type="protein sequence ID" value="QDU44433.1"/>
    <property type="molecule type" value="Genomic_DNA"/>
</dbReference>
<reference evidence="9 10" key="1">
    <citation type="submission" date="2019-02" db="EMBL/GenBank/DDBJ databases">
        <title>Deep-cultivation of Planctomycetes and their phenomic and genomic characterization uncovers novel biology.</title>
        <authorList>
            <person name="Wiegand S."/>
            <person name="Jogler M."/>
            <person name="Boedeker C."/>
            <person name="Pinto D."/>
            <person name="Vollmers J."/>
            <person name="Rivas-Marin E."/>
            <person name="Kohn T."/>
            <person name="Peeters S.H."/>
            <person name="Heuer A."/>
            <person name="Rast P."/>
            <person name="Oberbeckmann S."/>
            <person name="Bunk B."/>
            <person name="Jeske O."/>
            <person name="Meyerdierks A."/>
            <person name="Storesund J.E."/>
            <person name="Kallscheuer N."/>
            <person name="Luecker S."/>
            <person name="Lage O.M."/>
            <person name="Pohl T."/>
            <person name="Merkel B.J."/>
            <person name="Hornburger P."/>
            <person name="Mueller R.-W."/>
            <person name="Bruemmer F."/>
            <person name="Labrenz M."/>
            <person name="Spormann A.M."/>
            <person name="Op den Camp H."/>
            <person name="Overmann J."/>
            <person name="Amann R."/>
            <person name="Jetten M.S.M."/>
            <person name="Mascher T."/>
            <person name="Medema M.H."/>
            <person name="Devos D.P."/>
            <person name="Kaster A.-K."/>
            <person name="Ovreas L."/>
            <person name="Rohde M."/>
            <person name="Galperin M.Y."/>
            <person name="Jogler C."/>
        </authorList>
    </citation>
    <scope>NUCLEOTIDE SEQUENCE [LARGE SCALE GENOMIC DNA]</scope>
    <source>
        <strain evidence="9 10">Mal52</strain>
    </source>
</reference>
<evidence type="ECO:0000256" key="7">
    <source>
        <dbReference type="SAM" id="SignalP"/>
    </source>
</evidence>
<feature type="region of interest" description="Disordered" evidence="6">
    <location>
        <begin position="566"/>
        <end position="585"/>
    </location>
</feature>
<dbReference type="Pfam" id="PF07587">
    <property type="entry name" value="PSD1"/>
    <property type="match status" value="1"/>
</dbReference>
<dbReference type="PROSITE" id="PS51007">
    <property type="entry name" value="CYTC"/>
    <property type="match status" value="1"/>
</dbReference>
<dbReference type="Proteomes" id="UP000319383">
    <property type="component" value="Chromosome"/>
</dbReference>
<accession>A0A517ZPM2</accession>
<dbReference type="PANTHER" id="PTHR35889:SF3">
    <property type="entry name" value="F-BOX DOMAIN-CONTAINING PROTEIN"/>
    <property type="match status" value="1"/>
</dbReference>
<gene>
    <name evidence="9" type="ORF">Mal52_29140</name>
</gene>
<dbReference type="PANTHER" id="PTHR35889">
    <property type="entry name" value="CYCLOINULO-OLIGOSACCHARIDE FRUCTANOTRANSFERASE-RELATED"/>
    <property type="match status" value="1"/>
</dbReference>
<evidence type="ECO:0000256" key="3">
    <source>
        <dbReference type="ARBA" id="ARBA00023004"/>
    </source>
</evidence>
<evidence type="ECO:0000259" key="8">
    <source>
        <dbReference type="PROSITE" id="PS51007"/>
    </source>
</evidence>
<dbReference type="InterPro" id="IPR036909">
    <property type="entry name" value="Cyt_c-like_dom_sf"/>
</dbReference>
<feature type="compositionally biased region" description="Basic and acidic residues" evidence="6">
    <location>
        <begin position="570"/>
        <end position="581"/>
    </location>
</feature>
<keyword evidence="3 4" id="KW-0408">Iron</keyword>
<name>A0A517ZPM2_9PLAN</name>
<feature type="domain" description="Cytochrome c" evidence="8">
    <location>
        <begin position="36"/>
        <end position="129"/>
    </location>
</feature>
<evidence type="ECO:0000256" key="4">
    <source>
        <dbReference type="PROSITE-ProRule" id="PRU00433"/>
    </source>
</evidence>
<evidence type="ECO:0000313" key="10">
    <source>
        <dbReference type="Proteomes" id="UP000319383"/>
    </source>
</evidence>
<dbReference type="GO" id="GO:0020037">
    <property type="term" value="F:heme binding"/>
    <property type="evidence" value="ECO:0007669"/>
    <property type="project" value="InterPro"/>
</dbReference>
<dbReference type="InterPro" id="IPR011429">
    <property type="entry name" value="Cyt_c_Planctomycete-type"/>
</dbReference>
<keyword evidence="5" id="KW-0175">Coiled coil</keyword>
<dbReference type="AlphaFoldDB" id="A0A517ZPM2"/>
<feature type="coiled-coil region" evidence="5">
    <location>
        <begin position="452"/>
        <end position="479"/>
    </location>
</feature>
<dbReference type="InterPro" id="IPR009056">
    <property type="entry name" value="Cyt_c-like_dom"/>
</dbReference>
<dbReference type="GO" id="GO:0009055">
    <property type="term" value="F:electron transfer activity"/>
    <property type="evidence" value="ECO:0007669"/>
    <property type="project" value="InterPro"/>
</dbReference>
<dbReference type="GO" id="GO:0046872">
    <property type="term" value="F:metal ion binding"/>
    <property type="evidence" value="ECO:0007669"/>
    <property type="project" value="UniProtKB-KW"/>
</dbReference>
<sequence length="923" mass="103014" precursor="true">MRENCWKITRYLLAAAVLLCCAVPLRAEDAQDRPIDYARDVKPILAGHCAQCHGALRQKGGLRLDAGSLALKGGDSGEIIELGSAEESLLIEYILPDGDDPPLMPPDGQGTPLKPEQVAVLTAWINQGAKIPADEEIPEDPRKHWAFQRIERPDVPMIDGKPFAGNPIDAFILAKHKAKQLTARPEADKATLLRRIYLDLIGLPPTRDELQAFLADPAPDAYEQVVDRLLSSPHYGERWGRHWMDVWRYSDWAGYRAEVRESQPHIWRWRDWIIESLNADKPYDRMVQEMLAGDEIAPGDPDTLRATGYLVRNWYKFNRNVWLESTVEHTPKAFLGITMNCAKCHDHMYDPILQKDYYQFRAIFEPHRVRTDQVPGQLNTKKDGLVRVFDQDLQASTFLFARGNEKHPDKDNPLTAAVPVSLLPEGLKIEPVALTPRQYYPGLRDHVQQGNLNYARAALRNSETALKKLTDQLVASTAETTDGAAQPATVKPPSDLAIAVAAKQVAYQLLHLQSVQARIAADEAKYATPPATSAPQLAAAAAAAAAERQENVAKAQWDVAKAEAALQTAKDAEKPEDDKTKQAVKKSQEALTKVQKDLETALAAQEKTEATYSPFGEIYPTQSSGRRLALARWITDRENPLAARVAVNHMWLRHFGEALVPSVFDFGLNGKSPSHPALLDWLAVELLDNGWTMKQLHRLMVTSQAYRMASTVGNATENLEADPDNVYLWRMNPRRMEAEAVRDAMLYVCGQLDTTAGGPEIDQTDGQTNLRRSIYFRSAKEKQMLFLELFDQANVNDCYRRNESIVPQQALAMVNSPLALAQGRVLAKTLTAAVGEEATSEVTTQFLNAAFEQILCRRPTNEERATCSAFLQKQTELLATPGQLTQFESGPDVKTKPSENPALRARENLVQVLLNHNDFFTIR</sequence>
<dbReference type="Pfam" id="PF07583">
    <property type="entry name" value="PSCyt2"/>
    <property type="match status" value="1"/>
</dbReference>